<gene>
    <name evidence="1" type="ORF">LPW39_06010</name>
</gene>
<proteinExistence type="predicted"/>
<dbReference type="AlphaFoldDB" id="A0AAW4XUQ6"/>
<keyword evidence="2" id="KW-1185">Reference proteome</keyword>
<accession>A0AAW4XUQ6</accession>
<reference evidence="1 2" key="1">
    <citation type="submission" date="2021-11" db="EMBL/GenBank/DDBJ databases">
        <title>Genome sequence.</title>
        <authorList>
            <person name="Sun Q."/>
        </authorList>
    </citation>
    <scope>NUCLEOTIDE SEQUENCE [LARGE SCALE GENOMIC DNA]</scope>
    <source>
        <strain evidence="1 2">KCTC 12005</strain>
    </source>
</reference>
<evidence type="ECO:0000313" key="1">
    <source>
        <dbReference type="EMBL" id="MCD2164689.1"/>
    </source>
</evidence>
<name>A0AAW4XUQ6_9BURK</name>
<comment type="caution">
    <text evidence="1">The sequence shown here is derived from an EMBL/GenBank/DDBJ whole genome shotgun (WGS) entry which is preliminary data.</text>
</comment>
<organism evidence="1 2">
    <name type="scientific">Comamonas koreensis</name>
    <dbReference type="NCBI Taxonomy" id="160825"/>
    <lineage>
        <taxon>Bacteria</taxon>
        <taxon>Pseudomonadati</taxon>
        <taxon>Pseudomonadota</taxon>
        <taxon>Betaproteobacteria</taxon>
        <taxon>Burkholderiales</taxon>
        <taxon>Comamonadaceae</taxon>
        <taxon>Comamonas</taxon>
    </lineage>
</organism>
<evidence type="ECO:0000313" key="2">
    <source>
        <dbReference type="Proteomes" id="UP001199260"/>
    </source>
</evidence>
<sequence>MPPSSIFNSLIPLALDRVNRIIREHRYVNLSKIQEQLAKDGLDVKRSTLHRYVVALKKRDALLARPEEDTIVTIVERSSGEVRVVKTAITAEAVAALIASKA</sequence>
<dbReference type="RefSeq" id="WP_230772220.1">
    <property type="nucleotide sequence ID" value="NZ_JAJNCT010000005.1"/>
</dbReference>
<dbReference type="Proteomes" id="UP001199260">
    <property type="component" value="Unassembled WGS sequence"/>
</dbReference>
<dbReference type="EMBL" id="JAJNCT010000005">
    <property type="protein sequence ID" value="MCD2164689.1"/>
    <property type="molecule type" value="Genomic_DNA"/>
</dbReference>
<protein>
    <submittedName>
        <fullName evidence="1">Uncharacterized protein</fullName>
    </submittedName>
</protein>